<gene>
    <name evidence="1" type="ordered locus">RPB_3748</name>
</gene>
<dbReference type="Proteomes" id="UP000008809">
    <property type="component" value="Chromosome"/>
</dbReference>
<dbReference type="EMBL" id="CP000250">
    <property type="protein sequence ID" value="ABD08442.1"/>
    <property type="molecule type" value="Genomic_DNA"/>
</dbReference>
<accession>Q2ITL8</accession>
<dbReference type="HOGENOM" id="CLU_195081_0_0_5"/>
<reference evidence="1 2" key="1">
    <citation type="submission" date="2006-01" db="EMBL/GenBank/DDBJ databases">
        <title>Complete sequence of Rhodopseudomonas palustris HaA2.</title>
        <authorList>
            <consortium name="US DOE Joint Genome Institute"/>
            <person name="Copeland A."/>
            <person name="Lucas S."/>
            <person name="Lapidus A."/>
            <person name="Barry K."/>
            <person name="Detter J.C."/>
            <person name="Glavina T."/>
            <person name="Hammon N."/>
            <person name="Israni S."/>
            <person name="Pitluck S."/>
            <person name="Chain P."/>
            <person name="Malfatti S."/>
            <person name="Shin M."/>
            <person name="Vergez L."/>
            <person name="Schmutz J."/>
            <person name="Larimer F."/>
            <person name="Land M."/>
            <person name="Hauser L."/>
            <person name="Pelletier D.A."/>
            <person name="Kyrpides N."/>
            <person name="Anderson I."/>
            <person name="Oda Y."/>
            <person name="Harwood C.S."/>
            <person name="Richardson P."/>
        </authorList>
    </citation>
    <scope>NUCLEOTIDE SEQUENCE [LARGE SCALE GENOMIC DNA]</scope>
    <source>
        <strain evidence="1 2">HaA2</strain>
    </source>
</reference>
<dbReference type="eggNOG" id="ENOG5032CIA">
    <property type="taxonomic scope" value="Bacteria"/>
</dbReference>
<organism evidence="1 2">
    <name type="scientific">Rhodopseudomonas palustris (strain HaA2)</name>
    <dbReference type="NCBI Taxonomy" id="316058"/>
    <lineage>
        <taxon>Bacteria</taxon>
        <taxon>Pseudomonadati</taxon>
        <taxon>Pseudomonadota</taxon>
        <taxon>Alphaproteobacteria</taxon>
        <taxon>Hyphomicrobiales</taxon>
        <taxon>Nitrobacteraceae</taxon>
        <taxon>Rhodopseudomonas</taxon>
    </lineage>
</organism>
<name>Q2ITL8_RHOP2</name>
<evidence type="ECO:0000313" key="1">
    <source>
        <dbReference type="EMBL" id="ABD08442.1"/>
    </source>
</evidence>
<dbReference type="RefSeq" id="WP_011442626.1">
    <property type="nucleotide sequence ID" value="NC_007778.1"/>
</dbReference>
<protein>
    <submittedName>
        <fullName evidence="1">Uncharacterized protein</fullName>
    </submittedName>
</protein>
<proteinExistence type="predicted"/>
<dbReference type="AlphaFoldDB" id="Q2ITL8"/>
<evidence type="ECO:0000313" key="2">
    <source>
        <dbReference type="Proteomes" id="UP000008809"/>
    </source>
</evidence>
<sequence length="58" mass="6548">MAHLIYKCPRTAMKVQTWIAEEVAHPDPTTTFEPVRCPACTHVHFINRSSGRLLGDRG</sequence>
<keyword evidence="2" id="KW-1185">Reference proteome</keyword>
<dbReference type="KEGG" id="rpb:RPB_3748"/>